<keyword evidence="3" id="KW-0808">Transferase</keyword>
<proteinExistence type="predicted"/>
<dbReference type="EMBL" id="PDUD01000029">
    <property type="protein sequence ID" value="PHN03858.1"/>
    <property type="molecule type" value="Genomic_DNA"/>
</dbReference>
<protein>
    <submittedName>
        <fullName evidence="3">Histidine kinase</fullName>
    </submittedName>
</protein>
<dbReference type="Gene3D" id="3.30.565.10">
    <property type="entry name" value="Histidine kinase-like ATPase, C-terminal domain"/>
    <property type="match status" value="1"/>
</dbReference>
<dbReference type="GO" id="GO:0000155">
    <property type="term" value="F:phosphorelay sensor kinase activity"/>
    <property type="evidence" value="ECO:0007669"/>
    <property type="project" value="InterPro"/>
</dbReference>
<feature type="transmembrane region" description="Helical" evidence="1">
    <location>
        <begin position="85"/>
        <end position="106"/>
    </location>
</feature>
<keyword evidence="1" id="KW-0472">Membrane</keyword>
<keyword evidence="3" id="KW-0418">Kinase</keyword>
<dbReference type="Proteomes" id="UP000223913">
    <property type="component" value="Unassembled WGS sequence"/>
</dbReference>
<dbReference type="OrthoDB" id="9792992at2"/>
<name>A0A2D0N638_FLAN2</name>
<keyword evidence="4" id="KW-1185">Reference proteome</keyword>
<organism evidence="3 4">
    <name type="scientific">Flavilitoribacter nigricans (strain ATCC 23147 / DSM 23189 / NBRC 102662 / NCIMB 1420 / SS-2)</name>
    <name type="common">Lewinella nigricans</name>
    <dbReference type="NCBI Taxonomy" id="1122177"/>
    <lineage>
        <taxon>Bacteria</taxon>
        <taxon>Pseudomonadati</taxon>
        <taxon>Bacteroidota</taxon>
        <taxon>Saprospiria</taxon>
        <taxon>Saprospirales</taxon>
        <taxon>Lewinellaceae</taxon>
        <taxon>Flavilitoribacter</taxon>
    </lineage>
</organism>
<keyword evidence="1" id="KW-1133">Transmembrane helix</keyword>
<dbReference type="InterPro" id="IPR036890">
    <property type="entry name" value="HATPase_C_sf"/>
</dbReference>
<dbReference type="PANTHER" id="PTHR34220:SF7">
    <property type="entry name" value="SENSOR HISTIDINE KINASE YPDA"/>
    <property type="match status" value="1"/>
</dbReference>
<dbReference type="InterPro" id="IPR050640">
    <property type="entry name" value="Bact_2-comp_sensor_kinase"/>
</dbReference>
<dbReference type="Pfam" id="PF06580">
    <property type="entry name" value="His_kinase"/>
    <property type="match status" value="1"/>
</dbReference>
<feature type="transmembrane region" description="Helical" evidence="1">
    <location>
        <begin position="55"/>
        <end position="73"/>
    </location>
</feature>
<accession>A0A2D0N638</accession>
<comment type="caution">
    <text evidence="3">The sequence shown here is derived from an EMBL/GenBank/DDBJ whole genome shotgun (WGS) entry which is preliminary data.</text>
</comment>
<dbReference type="SUPFAM" id="SSF55874">
    <property type="entry name" value="ATPase domain of HSP90 chaperone/DNA topoisomerase II/histidine kinase"/>
    <property type="match status" value="1"/>
</dbReference>
<dbReference type="GO" id="GO:0016020">
    <property type="term" value="C:membrane"/>
    <property type="evidence" value="ECO:0007669"/>
    <property type="project" value="InterPro"/>
</dbReference>
<dbReference type="AlphaFoldDB" id="A0A2D0N638"/>
<evidence type="ECO:0000313" key="4">
    <source>
        <dbReference type="Proteomes" id="UP000223913"/>
    </source>
</evidence>
<feature type="domain" description="Signal transduction histidine kinase internal region" evidence="2">
    <location>
        <begin position="162"/>
        <end position="240"/>
    </location>
</feature>
<sequence>MIMNTIARVDIRARLYEWLTQRVVYHSLFWLTLLMILTLRESVLDGFWFSLSNQIINVFFYALIVYFNLFYLIPNYLTRKKFLTYGVLLVLFAIIVTPLKVIVFYFKFGDQPSLQADLIEDQNLHFLFTFFIVGASTIVKIVKDWAQHLREMQELETQTMQSELRFLKSQINPHFLFNTLNNLYALTLKKSDQAPEIVIKLSEMMRYMLYECNEKRVPLRKEVNYIRNYLDLEQLRQGKNIEINFMVEGQVSDQEIAPLMFIPFLENSFKHGLSNHITKGFVNIKLSVKEQCVDFYIENSKPETPPVRDPNRRSGGIGLVNIHRRLNLLYPDNYELKIEDMPHAYAVHLKIKLM</sequence>
<evidence type="ECO:0000256" key="1">
    <source>
        <dbReference type="SAM" id="Phobius"/>
    </source>
</evidence>
<keyword evidence="1" id="KW-0812">Transmembrane</keyword>
<reference evidence="3 4" key="1">
    <citation type="submission" date="2017-10" db="EMBL/GenBank/DDBJ databases">
        <title>The draft genome sequence of Lewinella nigricans NBRC 102662.</title>
        <authorList>
            <person name="Wang K."/>
        </authorList>
    </citation>
    <scope>NUCLEOTIDE SEQUENCE [LARGE SCALE GENOMIC DNA]</scope>
    <source>
        <strain evidence="3 4">NBRC 102662</strain>
    </source>
</reference>
<dbReference type="InterPro" id="IPR010559">
    <property type="entry name" value="Sig_transdc_His_kin_internal"/>
</dbReference>
<evidence type="ECO:0000259" key="2">
    <source>
        <dbReference type="Pfam" id="PF06580"/>
    </source>
</evidence>
<gene>
    <name evidence="3" type="ORF">CRP01_24615</name>
</gene>
<feature type="transmembrane region" description="Helical" evidence="1">
    <location>
        <begin position="23"/>
        <end position="43"/>
    </location>
</feature>
<evidence type="ECO:0000313" key="3">
    <source>
        <dbReference type="EMBL" id="PHN03858.1"/>
    </source>
</evidence>
<feature type="transmembrane region" description="Helical" evidence="1">
    <location>
        <begin position="126"/>
        <end position="142"/>
    </location>
</feature>
<dbReference type="PANTHER" id="PTHR34220">
    <property type="entry name" value="SENSOR HISTIDINE KINASE YPDA"/>
    <property type="match status" value="1"/>
</dbReference>